<dbReference type="GO" id="GO:0000977">
    <property type="term" value="F:RNA polymerase II transcription regulatory region sequence-specific DNA binding"/>
    <property type="evidence" value="ECO:0007669"/>
    <property type="project" value="TreeGrafter"/>
</dbReference>
<dbReference type="Pfam" id="PF12874">
    <property type="entry name" value="zf-met"/>
    <property type="match status" value="1"/>
</dbReference>
<feature type="domain" description="C2H2-type" evidence="6">
    <location>
        <begin position="197"/>
        <end position="221"/>
    </location>
</feature>
<dbReference type="InterPro" id="IPR022755">
    <property type="entry name" value="Znf_C2H2_jaz"/>
</dbReference>
<dbReference type="InterPro" id="IPR036236">
    <property type="entry name" value="Znf_C2H2_sf"/>
</dbReference>
<evidence type="ECO:0000256" key="3">
    <source>
        <dbReference type="ARBA" id="ARBA00022771"/>
    </source>
</evidence>
<evidence type="ECO:0000313" key="8">
    <source>
        <dbReference type="Proteomes" id="UP001148312"/>
    </source>
</evidence>
<dbReference type="Proteomes" id="UP001148312">
    <property type="component" value="Unassembled WGS sequence"/>
</dbReference>
<dbReference type="PROSITE" id="PS00028">
    <property type="entry name" value="ZINC_FINGER_C2H2_1"/>
    <property type="match status" value="4"/>
</dbReference>
<dbReference type="GO" id="GO:0000981">
    <property type="term" value="F:DNA-binding transcription factor activity, RNA polymerase II-specific"/>
    <property type="evidence" value="ECO:0007669"/>
    <property type="project" value="TreeGrafter"/>
</dbReference>
<dbReference type="InterPro" id="IPR013087">
    <property type="entry name" value="Znf_C2H2_type"/>
</dbReference>
<feature type="domain" description="C2H2-type" evidence="6">
    <location>
        <begin position="32"/>
        <end position="61"/>
    </location>
</feature>
<dbReference type="Pfam" id="PF13912">
    <property type="entry name" value="zf-C2H2_6"/>
    <property type="match status" value="2"/>
</dbReference>
<evidence type="ECO:0000259" key="6">
    <source>
        <dbReference type="PROSITE" id="PS50157"/>
    </source>
</evidence>
<dbReference type="PANTHER" id="PTHR24409">
    <property type="entry name" value="ZINC FINGER PROTEIN 142"/>
    <property type="match status" value="1"/>
</dbReference>
<evidence type="ECO:0000313" key="7">
    <source>
        <dbReference type="EMBL" id="KAJ5485383.1"/>
    </source>
</evidence>
<accession>A0A9X0BUN1</accession>
<dbReference type="GO" id="GO:0008270">
    <property type="term" value="F:zinc ion binding"/>
    <property type="evidence" value="ECO:0007669"/>
    <property type="project" value="UniProtKB-KW"/>
</dbReference>
<keyword evidence="8" id="KW-1185">Reference proteome</keyword>
<feature type="domain" description="C2H2-type" evidence="6">
    <location>
        <begin position="88"/>
        <end position="117"/>
    </location>
</feature>
<organism evidence="7 8">
    <name type="scientific">Penicillium diatomitis</name>
    <dbReference type="NCBI Taxonomy" id="2819901"/>
    <lineage>
        <taxon>Eukaryota</taxon>
        <taxon>Fungi</taxon>
        <taxon>Dikarya</taxon>
        <taxon>Ascomycota</taxon>
        <taxon>Pezizomycotina</taxon>
        <taxon>Eurotiomycetes</taxon>
        <taxon>Eurotiomycetidae</taxon>
        <taxon>Eurotiales</taxon>
        <taxon>Aspergillaceae</taxon>
        <taxon>Penicillium</taxon>
    </lineage>
</organism>
<dbReference type="EMBL" id="JAPWDQ010000005">
    <property type="protein sequence ID" value="KAJ5485383.1"/>
    <property type="molecule type" value="Genomic_DNA"/>
</dbReference>
<keyword evidence="3 5" id="KW-0863">Zinc-finger</keyword>
<reference evidence="7" key="2">
    <citation type="journal article" date="2023" name="IMA Fungus">
        <title>Comparative genomic study of the Penicillium genus elucidates a diverse pangenome and 15 lateral gene transfer events.</title>
        <authorList>
            <person name="Petersen C."/>
            <person name="Sorensen T."/>
            <person name="Nielsen M.R."/>
            <person name="Sondergaard T.E."/>
            <person name="Sorensen J.L."/>
            <person name="Fitzpatrick D.A."/>
            <person name="Frisvad J.C."/>
            <person name="Nielsen K.L."/>
        </authorList>
    </citation>
    <scope>NUCLEOTIDE SEQUENCE</scope>
    <source>
        <strain evidence="7">IBT 30728</strain>
    </source>
</reference>
<dbReference type="RefSeq" id="XP_056790167.1">
    <property type="nucleotide sequence ID" value="XM_056934973.1"/>
</dbReference>
<evidence type="ECO:0000256" key="4">
    <source>
        <dbReference type="ARBA" id="ARBA00022833"/>
    </source>
</evidence>
<dbReference type="Pfam" id="PF12171">
    <property type="entry name" value="zf-C2H2_jaz"/>
    <property type="match status" value="1"/>
</dbReference>
<evidence type="ECO:0000256" key="2">
    <source>
        <dbReference type="ARBA" id="ARBA00022737"/>
    </source>
</evidence>
<dbReference type="PANTHER" id="PTHR24409:SF356">
    <property type="entry name" value="C2H2 FINGER DOMAIN TRANSCRIPTION FACTOR (EUROFUNG)"/>
    <property type="match status" value="1"/>
</dbReference>
<protein>
    <recommendedName>
        <fullName evidence="6">C2H2-type domain-containing protein</fullName>
    </recommendedName>
</protein>
<dbReference type="GeneID" id="81625222"/>
<evidence type="ECO:0000256" key="1">
    <source>
        <dbReference type="ARBA" id="ARBA00022723"/>
    </source>
</evidence>
<sequence>MSFECETCVRRFNSYVAVCQHMDALDHWGPIYDCETCSREFGSQHAANQHMNAVGHWAPKIECDTCTERFHTQDAADEHMNALGHWENYCEQCDRKFQNANNLRAHLNSKIHRGTQVHCPFCSAAFVTASGLSHHLETGSCPKAPTLNRNRIAQLIRQFDPHHYITTKQIEYHSSSSAASTTYEYEVTNAAYNGAAWECYICHREFRSSAALRQHVNSPTHQQHIYRCPNGTARCGREFVSLAALFNHLESESCGFMRFEKVVKVQRSLTDAMSGHGKRLIQSEAFFN</sequence>
<dbReference type="AlphaFoldDB" id="A0A9X0BUN1"/>
<reference evidence="7" key="1">
    <citation type="submission" date="2022-12" db="EMBL/GenBank/DDBJ databases">
        <authorList>
            <person name="Petersen C."/>
        </authorList>
    </citation>
    <scope>NUCLEOTIDE SEQUENCE</scope>
    <source>
        <strain evidence="7">IBT 30728</strain>
    </source>
</reference>
<dbReference type="GO" id="GO:0005634">
    <property type="term" value="C:nucleus"/>
    <property type="evidence" value="ECO:0007669"/>
    <property type="project" value="TreeGrafter"/>
</dbReference>
<comment type="caution">
    <text evidence="7">The sequence shown here is derived from an EMBL/GenBank/DDBJ whole genome shotgun (WGS) entry which is preliminary data.</text>
</comment>
<dbReference type="PROSITE" id="PS50157">
    <property type="entry name" value="ZINC_FINGER_C2H2_2"/>
    <property type="match status" value="3"/>
</dbReference>
<dbReference type="SMART" id="SM00355">
    <property type="entry name" value="ZnF_C2H2"/>
    <property type="match status" value="6"/>
</dbReference>
<dbReference type="SUPFAM" id="SSF57667">
    <property type="entry name" value="beta-beta-alpha zinc fingers"/>
    <property type="match status" value="2"/>
</dbReference>
<name>A0A9X0BUN1_9EURO</name>
<dbReference type="Gene3D" id="3.30.160.60">
    <property type="entry name" value="Classic Zinc Finger"/>
    <property type="match status" value="3"/>
</dbReference>
<gene>
    <name evidence="7" type="ORF">N7539_005371</name>
</gene>
<keyword evidence="1" id="KW-0479">Metal-binding</keyword>
<proteinExistence type="predicted"/>
<keyword evidence="4" id="KW-0862">Zinc</keyword>
<evidence type="ECO:0000256" key="5">
    <source>
        <dbReference type="PROSITE-ProRule" id="PRU00042"/>
    </source>
</evidence>
<keyword evidence="2" id="KW-0677">Repeat</keyword>